<proteinExistence type="predicted"/>
<evidence type="ECO:0000313" key="2">
    <source>
        <dbReference type="EMBL" id="OCH85969.1"/>
    </source>
</evidence>
<dbReference type="Proteomes" id="UP000250043">
    <property type="component" value="Unassembled WGS sequence"/>
</dbReference>
<gene>
    <name evidence="2" type="ORF">OBBRIDRAFT_269782</name>
</gene>
<protein>
    <submittedName>
        <fullName evidence="2">Uncharacterized protein</fullName>
    </submittedName>
</protein>
<accession>A0A8E2AMD3</accession>
<feature type="region of interest" description="Disordered" evidence="1">
    <location>
        <begin position="214"/>
        <end position="234"/>
    </location>
</feature>
<keyword evidence="3" id="KW-1185">Reference proteome</keyword>
<name>A0A8E2AMD3_9APHY</name>
<evidence type="ECO:0000256" key="1">
    <source>
        <dbReference type="SAM" id="MobiDB-lite"/>
    </source>
</evidence>
<sequence>MDHSGISSCGPRQSSGAKVSFLLQLLLPRVIMTLLLHITVSRVTRGWMVFRCSAVAAYTTWRWYPDLKWSAIRACLGRHQLPDTTIMILTFASLICAVEVLLKQTIVIGYCGYSERPRMRGHINNDRSPLELRLASTRSSHQSFTTPCLMLPTAQHPSSPSSMHLWRTSCLSWVYHLVTSSILVLNSVQPNIHLIRRRPHTTWVSNTRRNYQQGLSPLSTCSRPSRPHSAIRYH</sequence>
<dbReference type="EMBL" id="KV722552">
    <property type="protein sequence ID" value="OCH85969.1"/>
    <property type="molecule type" value="Genomic_DNA"/>
</dbReference>
<feature type="compositionally biased region" description="Polar residues" evidence="1">
    <location>
        <begin position="214"/>
        <end position="223"/>
    </location>
</feature>
<feature type="compositionally biased region" description="Basic residues" evidence="1">
    <location>
        <begin position="225"/>
        <end position="234"/>
    </location>
</feature>
<organism evidence="2 3">
    <name type="scientific">Obba rivulosa</name>
    <dbReference type="NCBI Taxonomy" id="1052685"/>
    <lineage>
        <taxon>Eukaryota</taxon>
        <taxon>Fungi</taxon>
        <taxon>Dikarya</taxon>
        <taxon>Basidiomycota</taxon>
        <taxon>Agaricomycotina</taxon>
        <taxon>Agaricomycetes</taxon>
        <taxon>Polyporales</taxon>
        <taxon>Gelatoporiaceae</taxon>
        <taxon>Obba</taxon>
    </lineage>
</organism>
<evidence type="ECO:0000313" key="3">
    <source>
        <dbReference type="Proteomes" id="UP000250043"/>
    </source>
</evidence>
<reference evidence="2 3" key="1">
    <citation type="submission" date="2016-07" db="EMBL/GenBank/DDBJ databases">
        <title>Draft genome of the white-rot fungus Obba rivulosa 3A-2.</title>
        <authorList>
            <consortium name="DOE Joint Genome Institute"/>
            <person name="Miettinen O."/>
            <person name="Riley R."/>
            <person name="Acob R."/>
            <person name="Barry K."/>
            <person name="Cullen D."/>
            <person name="De Vries R."/>
            <person name="Hainaut M."/>
            <person name="Hatakka A."/>
            <person name="Henrissat B."/>
            <person name="Hilden K."/>
            <person name="Kuo R."/>
            <person name="Labutti K."/>
            <person name="Lipzen A."/>
            <person name="Makela M.R."/>
            <person name="Sandor L."/>
            <person name="Spatafora J.W."/>
            <person name="Grigoriev I.V."/>
            <person name="Hibbett D.S."/>
        </authorList>
    </citation>
    <scope>NUCLEOTIDE SEQUENCE [LARGE SCALE GENOMIC DNA]</scope>
    <source>
        <strain evidence="2 3">3A-2</strain>
    </source>
</reference>
<dbReference type="AlphaFoldDB" id="A0A8E2AMD3"/>